<feature type="coiled-coil region" evidence="3">
    <location>
        <begin position="112"/>
        <end position="153"/>
    </location>
</feature>
<dbReference type="InterPro" id="IPR035965">
    <property type="entry name" value="PAS-like_dom_sf"/>
</dbReference>
<evidence type="ECO:0000259" key="4">
    <source>
        <dbReference type="PROSITE" id="PS50887"/>
    </source>
</evidence>
<protein>
    <recommendedName>
        <fullName evidence="1">diguanylate cyclase</fullName>
        <ecNumber evidence="1">2.7.7.65</ecNumber>
    </recommendedName>
</protein>
<dbReference type="SUPFAM" id="SSF55073">
    <property type="entry name" value="Nucleotide cyclase"/>
    <property type="match status" value="1"/>
</dbReference>
<evidence type="ECO:0000313" key="5">
    <source>
        <dbReference type="EMBL" id="AEI14582.1"/>
    </source>
</evidence>
<dbReference type="InterPro" id="IPR000160">
    <property type="entry name" value="GGDEF_dom"/>
</dbReference>
<dbReference type="PANTHER" id="PTHR45138">
    <property type="entry name" value="REGULATORY COMPONENTS OF SENSORY TRANSDUCTION SYSTEM"/>
    <property type="match status" value="1"/>
</dbReference>
<dbReference type="RefSeq" id="WP_013886073.1">
    <property type="nucleotide sequence ID" value="NC_015672.1"/>
</dbReference>
<dbReference type="NCBIfam" id="TIGR00254">
    <property type="entry name" value="GGDEF"/>
    <property type="match status" value="1"/>
</dbReference>
<sequence length="310" mass="35778">MINKEIPINIIKRYINEFAPVIFIILDSDGKIETINDYTNRLFGKKIIGESFDNLLVQYHQNFSIEDLANSYESECMLNIYTQDKNTQTYQFHFFNYGSKIIVFAHLDVDEIQMLSNEVMSVNQELSNLSRELTKKNVELKKANEKIAELTRTDPLTDLANRRFFNERLGEMVSLSQRKLQPLSLIMTDIDNFKFINDKYGHDAGDKVLKEYAVLMQSFVRTEDLVSRFGGEEFMIILPLTTSEDAYSVAERIRIKLSEKDILKNGVKITASFGVCSLKKEESIESFIKRVDTALYKAKHTGRNKTAISE</sequence>
<comment type="catalytic activity">
    <reaction evidence="2">
        <text>2 GTP = 3',3'-c-di-GMP + 2 diphosphate</text>
        <dbReference type="Rhea" id="RHEA:24898"/>
        <dbReference type="ChEBI" id="CHEBI:33019"/>
        <dbReference type="ChEBI" id="CHEBI:37565"/>
        <dbReference type="ChEBI" id="CHEBI:58805"/>
        <dbReference type="EC" id="2.7.7.65"/>
    </reaction>
</comment>
<dbReference type="Gene3D" id="3.30.70.270">
    <property type="match status" value="1"/>
</dbReference>
<dbReference type="STRING" id="717231.Flexsi_0921"/>
<keyword evidence="3" id="KW-0175">Coiled coil</keyword>
<name>F8E586_FLESM</name>
<dbReference type="eggNOG" id="COG3706">
    <property type="taxonomic scope" value="Bacteria"/>
</dbReference>
<feature type="domain" description="GGDEF" evidence="4">
    <location>
        <begin position="181"/>
        <end position="310"/>
    </location>
</feature>
<keyword evidence="6" id="KW-1185">Reference proteome</keyword>
<dbReference type="EC" id="2.7.7.65" evidence="1"/>
<dbReference type="Pfam" id="PF00990">
    <property type="entry name" value="GGDEF"/>
    <property type="match status" value="1"/>
</dbReference>
<dbReference type="FunFam" id="3.30.70.270:FF:000001">
    <property type="entry name" value="Diguanylate cyclase domain protein"/>
    <property type="match status" value="1"/>
</dbReference>
<reference evidence="5 6" key="1">
    <citation type="journal article" date="2011" name="Stand. Genomic Sci.">
        <title>Genome sequence of the moderately thermophilic halophile Flexistipes sinusarabici strain (MAS10).</title>
        <authorList>
            <person name="Lapidus A."/>
            <person name="Chertkov O."/>
            <person name="Nolan M."/>
            <person name="Lucas S."/>
            <person name="Hammon N."/>
            <person name="Deshpande S."/>
            <person name="Cheng J.F."/>
            <person name="Tapia R."/>
            <person name="Han C."/>
            <person name="Goodwin L."/>
            <person name="Pitluck S."/>
            <person name="Liolios K."/>
            <person name="Pagani I."/>
            <person name="Ivanova N."/>
            <person name="Huntemann M."/>
            <person name="Mavromatis K."/>
            <person name="Mikhailova N."/>
            <person name="Pati A."/>
            <person name="Chen A."/>
            <person name="Palaniappan K."/>
            <person name="Land M."/>
            <person name="Hauser L."/>
            <person name="Brambilla E.M."/>
            <person name="Rohde M."/>
            <person name="Abt B."/>
            <person name="Spring S."/>
            <person name="Goker M."/>
            <person name="Bristow J."/>
            <person name="Eisen J.A."/>
            <person name="Markowitz V."/>
            <person name="Hugenholtz P."/>
            <person name="Kyrpides N.C."/>
            <person name="Klenk H.P."/>
            <person name="Woyke T."/>
        </authorList>
    </citation>
    <scope>NUCLEOTIDE SEQUENCE [LARGE SCALE GENOMIC DNA]</scope>
    <source>
        <strain evidence="6">DSM 4947 / MAS 10</strain>
    </source>
</reference>
<dbReference type="PROSITE" id="PS50887">
    <property type="entry name" value="GGDEF"/>
    <property type="match status" value="1"/>
</dbReference>
<reference evidence="6" key="2">
    <citation type="submission" date="2011-06" db="EMBL/GenBank/DDBJ databases">
        <title>The complete genome of Flexistipes sinusarabici DSM 4947.</title>
        <authorList>
            <person name="Lucas S."/>
            <person name="Han J."/>
            <person name="Lapidus A."/>
            <person name="Bruce D."/>
            <person name="Goodwin L."/>
            <person name="Pitluck S."/>
            <person name="Peters L."/>
            <person name="Kyrpides N."/>
            <person name="Mavromatis K."/>
            <person name="Ivanova N."/>
            <person name="Mikhailova N."/>
            <person name="Chertkov O."/>
            <person name="Detter J.C."/>
            <person name="Tapia R."/>
            <person name="Han C."/>
            <person name="Land M."/>
            <person name="Hauser L."/>
            <person name="Markowitz V."/>
            <person name="Cheng J.-F."/>
            <person name="Hugenholtz P."/>
            <person name="Woyke T."/>
            <person name="Wu D."/>
            <person name="Spring S."/>
            <person name="Schroeder M."/>
            <person name="Brambilla E."/>
            <person name="Klenk H.-P."/>
            <person name="Eisen J.A."/>
        </authorList>
    </citation>
    <scope>NUCLEOTIDE SEQUENCE [LARGE SCALE GENOMIC DNA]</scope>
    <source>
        <strain evidence="6">DSM 4947 / MAS 10</strain>
    </source>
</reference>
<evidence type="ECO:0000256" key="3">
    <source>
        <dbReference type="SAM" id="Coils"/>
    </source>
</evidence>
<evidence type="ECO:0000256" key="1">
    <source>
        <dbReference type="ARBA" id="ARBA00012528"/>
    </source>
</evidence>
<evidence type="ECO:0000313" key="6">
    <source>
        <dbReference type="Proteomes" id="UP000006621"/>
    </source>
</evidence>
<dbReference type="Proteomes" id="UP000006621">
    <property type="component" value="Chromosome"/>
</dbReference>
<dbReference type="AlphaFoldDB" id="F8E586"/>
<organism evidence="5 6">
    <name type="scientific">Flexistipes sinusarabici (strain ATCC 49648 / DSM 4947 / MAS 10)</name>
    <dbReference type="NCBI Taxonomy" id="717231"/>
    <lineage>
        <taxon>Bacteria</taxon>
        <taxon>Pseudomonadati</taxon>
        <taxon>Deferribacterota</taxon>
        <taxon>Deferribacteres</taxon>
        <taxon>Deferribacterales</taxon>
        <taxon>Flexistipitaceae</taxon>
        <taxon>Flexistipes</taxon>
    </lineage>
</organism>
<dbReference type="PANTHER" id="PTHR45138:SF9">
    <property type="entry name" value="DIGUANYLATE CYCLASE DGCM-RELATED"/>
    <property type="match status" value="1"/>
</dbReference>
<evidence type="ECO:0000256" key="2">
    <source>
        <dbReference type="ARBA" id="ARBA00034247"/>
    </source>
</evidence>
<dbReference type="InterPro" id="IPR029787">
    <property type="entry name" value="Nucleotide_cyclase"/>
</dbReference>
<dbReference type="SUPFAM" id="SSF55785">
    <property type="entry name" value="PYP-like sensor domain (PAS domain)"/>
    <property type="match status" value="1"/>
</dbReference>
<dbReference type="InterPro" id="IPR043128">
    <property type="entry name" value="Rev_trsase/Diguanyl_cyclase"/>
</dbReference>
<dbReference type="EMBL" id="CP002858">
    <property type="protein sequence ID" value="AEI14582.1"/>
    <property type="molecule type" value="Genomic_DNA"/>
</dbReference>
<dbReference type="SMART" id="SM00267">
    <property type="entry name" value="GGDEF"/>
    <property type="match status" value="1"/>
</dbReference>
<dbReference type="CDD" id="cd01949">
    <property type="entry name" value="GGDEF"/>
    <property type="match status" value="1"/>
</dbReference>
<dbReference type="InterPro" id="IPR050469">
    <property type="entry name" value="Diguanylate_Cyclase"/>
</dbReference>
<proteinExistence type="predicted"/>
<accession>F8E586</accession>
<dbReference type="KEGG" id="fsi:Flexsi_0921"/>
<dbReference type="HOGENOM" id="CLU_000445_11_4_0"/>
<gene>
    <name evidence="5" type="ordered locus">Flexsi_0921</name>
</gene>
<dbReference type="GO" id="GO:0052621">
    <property type="term" value="F:diguanylate cyclase activity"/>
    <property type="evidence" value="ECO:0007669"/>
    <property type="project" value="UniProtKB-EC"/>
</dbReference>